<keyword evidence="2" id="KW-1133">Transmembrane helix</keyword>
<keyword evidence="2" id="KW-0812">Transmembrane</keyword>
<feature type="transmembrane region" description="Helical" evidence="2">
    <location>
        <begin position="12"/>
        <end position="30"/>
    </location>
</feature>
<reference evidence="3 4" key="1">
    <citation type="submission" date="2019-07" db="EMBL/GenBank/DDBJ databases">
        <title>Whole genome shotgun sequence of Swaminathania salitolerans NBRC 104436.</title>
        <authorList>
            <person name="Hosoyama A."/>
            <person name="Uohara A."/>
            <person name="Ohji S."/>
            <person name="Ichikawa N."/>
        </authorList>
    </citation>
    <scope>NUCLEOTIDE SEQUENCE [LARGE SCALE GENOMIC DNA]</scope>
    <source>
        <strain evidence="3 4">NBRC 104436</strain>
    </source>
</reference>
<dbReference type="PROSITE" id="PS51257">
    <property type="entry name" value="PROKAR_LIPOPROTEIN"/>
    <property type="match status" value="1"/>
</dbReference>
<dbReference type="AlphaFoldDB" id="A0A511BLY6"/>
<dbReference type="OrthoDB" id="7280888at2"/>
<dbReference type="EMBL" id="BJVC01000001">
    <property type="protein sequence ID" value="GEL00883.1"/>
    <property type="molecule type" value="Genomic_DNA"/>
</dbReference>
<feature type="compositionally biased region" description="Low complexity" evidence="1">
    <location>
        <begin position="210"/>
        <end position="226"/>
    </location>
</feature>
<evidence type="ECO:0000256" key="2">
    <source>
        <dbReference type="SAM" id="Phobius"/>
    </source>
</evidence>
<evidence type="ECO:0008006" key="5">
    <source>
        <dbReference type="Google" id="ProtNLM"/>
    </source>
</evidence>
<gene>
    <name evidence="3" type="ORF">SSA02_00460</name>
</gene>
<accession>A0A511BLY6</accession>
<feature type="region of interest" description="Disordered" evidence="1">
    <location>
        <begin position="210"/>
        <end position="291"/>
    </location>
</feature>
<evidence type="ECO:0000313" key="4">
    <source>
        <dbReference type="Proteomes" id="UP000321405"/>
    </source>
</evidence>
<keyword evidence="4" id="KW-1185">Reference proteome</keyword>
<dbReference type="Proteomes" id="UP000321405">
    <property type="component" value="Unassembled WGS sequence"/>
</dbReference>
<proteinExistence type="predicted"/>
<organism evidence="3 4">
    <name type="scientific">Swaminathania salitolerans</name>
    <dbReference type="NCBI Taxonomy" id="182838"/>
    <lineage>
        <taxon>Bacteria</taxon>
        <taxon>Pseudomonadati</taxon>
        <taxon>Pseudomonadota</taxon>
        <taxon>Alphaproteobacteria</taxon>
        <taxon>Acetobacterales</taxon>
        <taxon>Acetobacteraceae</taxon>
        <taxon>Swaminathania</taxon>
    </lineage>
</organism>
<dbReference type="RefSeq" id="WP_147091940.1">
    <property type="nucleotide sequence ID" value="NZ_BJVC01000001.1"/>
</dbReference>
<name>A0A511BLY6_9PROT</name>
<sequence>MSAKSPGVTSFLRFGSVCLMLGVMAPALIACGDSEPQSFAPLDYAYLSKIHLNVAHMEIVDAAPPGSTAGDISGKAPTSPQQALERMARERLIPSGTEGNGTFTITKASILHAPGGTLLGELEAHIDLSAPAGGRAGFAQARITRSLNPGNKNPESPSVLYDLTAQMMQDMNVELEFQIKKSLRDWLVDASGVPIAGTIQQQDIGPNAPLAAAPVASPATGSAASPVTGENAPFANGASSNGTPSHVTPASSAPTQPDAIFPLGDPGDEGVSQPSARSPQPGVLTLPASHS</sequence>
<evidence type="ECO:0000256" key="1">
    <source>
        <dbReference type="SAM" id="MobiDB-lite"/>
    </source>
</evidence>
<evidence type="ECO:0000313" key="3">
    <source>
        <dbReference type="EMBL" id="GEL00883.1"/>
    </source>
</evidence>
<protein>
    <recommendedName>
        <fullName evidence="5">Lipoprotein</fullName>
    </recommendedName>
</protein>
<feature type="compositionally biased region" description="Polar residues" evidence="1">
    <location>
        <begin position="237"/>
        <end position="255"/>
    </location>
</feature>
<comment type="caution">
    <text evidence="3">The sequence shown here is derived from an EMBL/GenBank/DDBJ whole genome shotgun (WGS) entry which is preliminary data.</text>
</comment>
<keyword evidence="2" id="KW-0472">Membrane</keyword>